<feature type="region of interest" description="Disordered" evidence="1">
    <location>
        <begin position="200"/>
        <end position="259"/>
    </location>
</feature>
<dbReference type="EMBL" id="JANQDX010000009">
    <property type="protein sequence ID" value="KAL0919162.1"/>
    <property type="molecule type" value="Genomic_DNA"/>
</dbReference>
<feature type="compositionally biased region" description="Basic and acidic residues" evidence="1">
    <location>
        <begin position="160"/>
        <end position="176"/>
    </location>
</feature>
<gene>
    <name evidence="2" type="ORF">M5K25_011236</name>
</gene>
<dbReference type="Proteomes" id="UP001552299">
    <property type="component" value="Unassembled WGS sequence"/>
</dbReference>
<name>A0ABD0V9C8_DENTH</name>
<dbReference type="AlphaFoldDB" id="A0ABD0V9C8"/>
<evidence type="ECO:0000313" key="2">
    <source>
        <dbReference type="EMBL" id="KAL0919162.1"/>
    </source>
</evidence>
<sequence>MGALEISYLSGPHSIISLSWFEMHARSKHYILYFVFTRGGLQTPVPAKTVGTVFHALLLYSAIANFCGNNRRKAEEAFGTVGSLQRVANLSGTVVESLNYFSKLWNSSIYWEISINALSGGIGLEQYHTFCLQEIPGFMQKEGFGFVYQRKRFHGVGLEETTRQEGKEKEKIDARDSSSTTADILSDPHLRPDILLHNHLTPESVGPLPKARRSAGPPPNARCSAGPPLEVRSSSGPPPDAGVSPDHHLRPDILSNHDLRPDVLSDQHLRPDVLPDQHLRPDVLPNHHLRPDARHSAGPPPDAGVPLDHHLRPEILWDDHLRHDVLLDHQLRPEVASNHHLTPGLRRTTT</sequence>
<reference evidence="2 3" key="1">
    <citation type="journal article" date="2024" name="Plant Biotechnol. J.">
        <title>Dendrobium thyrsiflorum genome and its molecular insights into genes involved in important horticultural traits.</title>
        <authorList>
            <person name="Chen B."/>
            <person name="Wang J.Y."/>
            <person name="Zheng P.J."/>
            <person name="Li K.L."/>
            <person name="Liang Y.M."/>
            <person name="Chen X.F."/>
            <person name="Zhang C."/>
            <person name="Zhao X."/>
            <person name="He X."/>
            <person name="Zhang G.Q."/>
            <person name="Liu Z.J."/>
            <person name="Xu Q."/>
        </authorList>
    </citation>
    <scope>NUCLEOTIDE SEQUENCE [LARGE SCALE GENOMIC DNA]</scope>
    <source>
        <strain evidence="2">GZMU011</strain>
    </source>
</reference>
<comment type="caution">
    <text evidence="2">The sequence shown here is derived from an EMBL/GenBank/DDBJ whole genome shotgun (WGS) entry which is preliminary data.</text>
</comment>
<organism evidence="2 3">
    <name type="scientific">Dendrobium thyrsiflorum</name>
    <name type="common">Pinecone-like raceme dendrobium</name>
    <name type="synonym">Orchid</name>
    <dbReference type="NCBI Taxonomy" id="117978"/>
    <lineage>
        <taxon>Eukaryota</taxon>
        <taxon>Viridiplantae</taxon>
        <taxon>Streptophyta</taxon>
        <taxon>Embryophyta</taxon>
        <taxon>Tracheophyta</taxon>
        <taxon>Spermatophyta</taxon>
        <taxon>Magnoliopsida</taxon>
        <taxon>Liliopsida</taxon>
        <taxon>Asparagales</taxon>
        <taxon>Orchidaceae</taxon>
        <taxon>Epidendroideae</taxon>
        <taxon>Malaxideae</taxon>
        <taxon>Dendrobiinae</taxon>
        <taxon>Dendrobium</taxon>
    </lineage>
</organism>
<feature type="compositionally biased region" description="Basic and acidic residues" evidence="1">
    <location>
        <begin position="245"/>
        <end position="259"/>
    </location>
</feature>
<keyword evidence="3" id="KW-1185">Reference proteome</keyword>
<feature type="region of interest" description="Disordered" evidence="1">
    <location>
        <begin position="159"/>
        <end position="188"/>
    </location>
</feature>
<feature type="region of interest" description="Disordered" evidence="1">
    <location>
        <begin position="272"/>
        <end position="307"/>
    </location>
</feature>
<accession>A0ABD0V9C8</accession>
<protein>
    <submittedName>
        <fullName evidence="2">Uncharacterized protein</fullName>
    </submittedName>
</protein>
<evidence type="ECO:0000313" key="3">
    <source>
        <dbReference type="Proteomes" id="UP001552299"/>
    </source>
</evidence>
<feature type="compositionally biased region" description="Basic and acidic residues" evidence="1">
    <location>
        <begin position="272"/>
        <end position="281"/>
    </location>
</feature>
<evidence type="ECO:0000256" key="1">
    <source>
        <dbReference type="SAM" id="MobiDB-lite"/>
    </source>
</evidence>
<proteinExistence type="predicted"/>